<gene>
    <name evidence="3" type="ORF">WH52_09535</name>
</gene>
<dbReference type="InterPro" id="IPR052893">
    <property type="entry name" value="TCS_response_regulator"/>
</dbReference>
<evidence type="ECO:0000313" key="4">
    <source>
        <dbReference type="Proteomes" id="UP000194221"/>
    </source>
</evidence>
<dbReference type="AlphaFoldDB" id="A0A1Y2PD50"/>
<protein>
    <submittedName>
        <fullName evidence="3">Transcriptional regulator</fullName>
    </submittedName>
</protein>
<evidence type="ECO:0000259" key="2">
    <source>
        <dbReference type="PROSITE" id="PS50110"/>
    </source>
</evidence>
<dbReference type="RefSeq" id="WP_086030728.1">
    <property type="nucleotide sequence ID" value="NZ_LAPZ01000007.1"/>
</dbReference>
<dbReference type="PANTHER" id="PTHR44520">
    <property type="entry name" value="RESPONSE REGULATOR RCP1-RELATED"/>
    <property type="match status" value="1"/>
</dbReference>
<dbReference type="PANTHER" id="PTHR44520:SF2">
    <property type="entry name" value="RESPONSE REGULATOR RCP1"/>
    <property type="match status" value="1"/>
</dbReference>
<dbReference type="Gene3D" id="3.40.50.2300">
    <property type="match status" value="1"/>
</dbReference>
<evidence type="ECO:0000313" key="3">
    <source>
        <dbReference type="EMBL" id="OSY87669.1"/>
    </source>
</evidence>
<dbReference type="SUPFAM" id="SSF52172">
    <property type="entry name" value="CheY-like"/>
    <property type="match status" value="1"/>
</dbReference>
<dbReference type="SMART" id="SM00448">
    <property type="entry name" value="REC"/>
    <property type="match status" value="1"/>
</dbReference>
<feature type="domain" description="Response regulatory" evidence="2">
    <location>
        <begin position="5"/>
        <end position="123"/>
    </location>
</feature>
<comment type="caution">
    <text evidence="3">The sequence shown here is derived from an EMBL/GenBank/DDBJ whole genome shotgun (WGS) entry which is preliminary data.</text>
</comment>
<dbReference type="InParanoid" id="A0A1Y2PD50"/>
<organism evidence="3 4">
    <name type="scientific">Tenacibaculum holothuriorum</name>
    <dbReference type="NCBI Taxonomy" id="1635173"/>
    <lineage>
        <taxon>Bacteria</taxon>
        <taxon>Pseudomonadati</taxon>
        <taxon>Bacteroidota</taxon>
        <taxon>Flavobacteriia</taxon>
        <taxon>Flavobacteriales</taxon>
        <taxon>Flavobacteriaceae</taxon>
        <taxon>Tenacibaculum</taxon>
    </lineage>
</organism>
<reference evidence="3 4" key="1">
    <citation type="submission" date="2015-03" db="EMBL/GenBank/DDBJ databases">
        <title>Genome sequence of Tenacibaculum sp. S2-2, isolated from intestinal microbiota of sea cucumber, Apostichopus japonicas.</title>
        <authorList>
            <person name="Shao Z."/>
            <person name="Wang L."/>
            <person name="Li X."/>
        </authorList>
    </citation>
    <scope>NUCLEOTIDE SEQUENCE [LARGE SCALE GENOMIC DNA]</scope>
    <source>
        <strain evidence="3 4">S2-2</strain>
    </source>
</reference>
<dbReference type="PROSITE" id="PS50110">
    <property type="entry name" value="RESPONSE_REGULATORY"/>
    <property type="match status" value="1"/>
</dbReference>
<dbReference type="STRING" id="1635173.WH52_09535"/>
<dbReference type="Pfam" id="PF00072">
    <property type="entry name" value="Response_reg"/>
    <property type="match status" value="1"/>
</dbReference>
<keyword evidence="1" id="KW-0597">Phosphoprotein</keyword>
<dbReference type="CDD" id="cd17557">
    <property type="entry name" value="REC_Rcp-like"/>
    <property type="match status" value="1"/>
</dbReference>
<accession>A0A1Y2PD50</accession>
<dbReference type="InterPro" id="IPR001789">
    <property type="entry name" value="Sig_transdc_resp-reg_receiver"/>
</dbReference>
<evidence type="ECO:0000256" key="1">
    <source>
        <dbReference type="PROSITE-ProRule" id="PRU00169"/>
    </source>
</evidence>
<dbReference type="OrthoDB" id="7631574at2"/>
<dbReference type="GO" id="GO:0000160">
    <property type="term" value="P:phosphorelay signal transduction system"/>
    <property type="evidence" value="ECO:0007669"/>
    <property type="project" value="InterPro"/>
</dbReference>
<dbReference type="EMBL" id="LAPZ01000007">
    <property type="protein sequence ID" value="OSY87669.1"/>
    <property type="molecule type" value="Genomic_DNA"/>
</dbReference>
<keyword evidence="4" id="KW-1185">Reference proteome</keyword>
<proteinExistence type="predicted"/>
<dbReference type="InterPro" id="IPR011006">
    <property type="entry name" value="CheY-like_superfamily"/>
</dbReference>
<feature type="modified residue" description="4-aspartylphosphate" evidence="1">
    <location>
        <position position="56"/>
    </location>
</feature>
<sequence>MQHLNILFIDDDEIERLKFNRICKQSDYKTTILEAENGEKALKILDKQLPQLIILDLNMPKMNGIEFLNILRKNERLKYIPIVILSSSNNKEDVKKCFEIGISGYLIKPLRYEDYKQTINKLLAYWSANNLLI</sequence>
<dbReference type="Proteomes" id="UP000194221">
    <property type="component" value="Unassembled WGS sequence"/>
</dbReference>
<name>A0A1Y2PD50_9FLAO</name>